<dbReference type="EMBL" id="FOSN01000044">
    <property type="protein sequence ID" value="SFK89528.1"/>
    <property type="molecule type" value="Genomic_DNA"/>
</dbReference>
<comment type="cofactor">
    <cofactor evidence="6">
        <name>Zn(2+)</name>
        <dbReference type="ChEBI" id="CHEBI:29105"/>
    </cofactor>
</comment>
<dbReference type="PANTHER" id="PTHR38344">
    <property type="entry name" value="UPF0753 PROTEIN AQ_863"/>
    <property type="match status" value="1"/>
</dbReference>
<comment type="similarity">
    <text evidence="6">Belongs to the inorganic carbon transporter (TC 9.A.2) DabA family.</text>
</comment>
<accession>A0A1I4D7G4</accession>
<evidence type="ECO:0000313" key="7">
    <source>
        <dbReference type="EMBL" id="SFK89528.1"/>
    </source>
</evidence>
<gene>
    <name evidence="6" type="primary">dabA</name>
    <name evidence="7" type="ORF">SAMN05444581_1442</name>
</gene>
<feature type="binding site" evidence="6">
    <location>
        <position position="509"/>
    </location>
    <ligand>
        <name>Zn(2+)</name>
        <dbReference type="ChEBI" id="CHEBI:29105"/>
    </ligand>
</feature>
<name>A0A1I4D7G4_9HYPH</name>
<dbReference type="HAMAP" id="MF_01871">
    <property type="entry name" value="DabA"/>
    <property type="match status" value="1"/>
</dbReference>
<keyword evidence="5 6" id="KW-0472">Membrane</keyword>
<feature type="binding site" evidence="6">
    <location>
        <position position="494"/>
    </location>
    <ligand>
        <name>Zn(2+)</name>
        <dbReference type="ChEBI" id="CHEBI:29105"/>
    </ligand>
</feature>
<dbReference type="GO" id="GO:0008270">
    <property type="term" value="F:zinc ion binding"/>
    <property type="evidence" value="ECO:0007669"/>
    <property type="project" value="UniProtKB-UniRule"/>
</dbReference>
<keyword evidence="1 6" id="KW-0813">Transport</keyword>
<dbReference type="InterPro" id="IPR018752">
    <property type="entry name" value="DabA"/>
</dbReference>
<evidence type="ECO:0000256" key="1">
    <source>
        <dbReference type="ARBA" id="ARBA00022448"/>
    </source>
</evidence>
<organism evidence="7 8">
    <name type="scientific">Methylocapsa palsarum</name>
    <dbReference type="NCBI Taxonomy" id="1612308"/>
    <lineage>
        <taxon>Bacteria</taxon>
        <taxon>Pseudomonadati</taxon>
        <taxon>Pseudomonadota</taxon>
        <taxon>Alphaproteobacteria</taxon>
        <taxon>Hyphomicrobiales</taxon>
        <taxon>Beijerinckiaceae</taxon>
        <taxon>Methylocapsa</taxon>
    </lineage>
</organism>
<evidence type="ECO:0000256" key="6">
    <source>
        <dbReference type="HAMAP-Rule" id="MF_01871"/>
    </source>
</evidence>
<protein>
    <recommendedName>
        <fullName evidence="6">Probable inorganic carbon transporter subunit DabA</fullName>
    </recommendedName>
</protein>
<evidence type="ECO:0000256" key="5">
    <source>
        <dbReference type="ARBA" id="ARBA00023136"/>
    </source>
</evidence>
<dbReference type="GO" id="GO:0005886">
    <property type="term" value="C:plasma membrane"/>
    <property type="evidence" value="ECO:0007669"/>
    <property type="project" value="UniProtKB-SubCell"/>
</dbReference>
<comment type="subcellular location">
    <subcellularLocation>
        <location evidence="6">Cell membrane</location>
        <topology evidence="6">Peripheral membrane protein</topology>
    </subcellularLocation>
</comment>
<evidence type="ECO:0000256" key="4">
    <source>
        <dbReference type="ARBA" id="ARBA00022833"/>
    </source>
</evidence>
<keyword evidence="3 6" id="KW-0479">Metal-binding</keyword>
<keyword evidence="8" id="KW-1185">Reference proteome</keyword>
<keyword evidence="2 6" id="KW-1003">Cell membrane</keyword>
<comment type="subunit">
    <text evidence="6">Forms a complex with DabB.</text>
</comment>
<feature type="binding site" evidence="6">
    <location>
        <position position="336"/>
    </location>
    <ligand>
        <name>Zn(2+)</name>
        <dbReference type="ChEBI" id="CHEBI:29105"/>
    </ligand>
</feature>
<keyword evidence="4 6" id="KW-0862">Zinc</keyword>
<sequence>MMNVETSSGRDSLELDAAIDCAARAIPPVWPLASSVAVNPFLGQTHESLATVGARLERVAGASVAMPRSWYQERIVSGVITDRDLSDALASASSAFRPADLAALKSAALASTPAISAVPTIADLAAEASGIDWPGLIAERFGSWAAGYFDEGQALWAAPRAKGAYGAWRAVATHDLTPEIAGLSGFATHVSEAPEHAPEAIASVAQRIALPAEALETYFHQMLMTLGGWAQYARYRLWRAELGEGNDETITDFLAIRLIWEAALFNRYEDQICVRWGVVVASHASPVMPTADHVIDAILQEASERAAQRILAETLAAPRNGSAESRPALQAAFCIDVRSEVFRRALESVNPDIQTLGFAGFFGLTASHRCFASDVNELRLPVLLNPGLTTCSGGPQDAAADQSARFKARAKRAWGRFKLAAVSSFAFVEASGPVYAGKLVSDALGLHGTPAPNDPAPRFDPALDLATRTKAAETVLRAMSLTTSFARLVLLAGHGANVVNNPHASGLHCGACGGYSGEVNARLLAVLLNDPEVRRGLVPQGIEIPADTLFLGALHDTTTDAVTLYSGDCPSAAHVPDLNNARTWLAAAGKIARGERALRLPRAAGEGSLARRSRDWAEVRPEWALAGCKAFIAAPRRRTAGKTLEGRAFLHDYDWKIDRGFGVLELILTAPVVVASWISLQYYGSTVAPKLFGGGNKLLHNVTGGMGVVEGNGGLLRAGLPWQSVHDGERYVHEPLRLSVCIEAPREAMTEILKRHDSVRALFDNRWLHLFALDEAGQMAWRYAGDLQWSAMNVGSDPGIPLKMAV</sequence>
<dbReference type="Pfam" id="PF10070">
    <property type="entry name" value="DabA"/>
    <property type="match status" value="1"/>
</dbReference>
<dbReference type="RefSeq" id="WP_091686788.1">
    <property type="nucleotide sequence ID" value="NZ_FOSN01000044.1"/>
</dbReference>
<proteinExistence type="inferred from homology"/>
<comment type="function">
    <text evidence="6">Part of an energy-coupled inorganic carbon pump.</text>
</comment>
<feature type="binding site" evidence="6">
    <location>
        <position position="334"/>
    </location>
    <ligand>
        <name>Zn(2+)</name>
        <dbReference type="ChEBI" id="CHEBI:29105"/>
    </ligand>
</feature>
<evidence type="ECO:0000313" key="8">
    <source>
        <dbReference type="Proteomes" id="UP000198755"/>
    </source>
</evidence>
<evidence type="ECO:0000256" key="3">
    <source>
        <dbReference type="ARBA" id="ARBA00022723"/>
    </source>
</evidence>
<reference evidence="7 8" key="1">
    <citation type="submission" date="2016-10" db="EMBL/GenBank/DDBJ databases">
        <authorList>
            <person name="de Groot N.N."/>
        </authorList>
    </citation>
    <scope>NUCLEOTIDE SEQUENCE [LARGE SCALE GENOMIC DNA]</scope>
    <source>
        <strain evidence="7 8">NE2</strain>
    </source>
</reference>
<dbReference type="OrthoDB" id="9805101at2"/>
<dbReference type="Proteomes" id="UP000198755">
    <property type="component" value="Unassembled WGS sequence"/>
</dbReference>
<evidence type="ECO:0000256" key="2">
    <source>
        <dbReference type="ARBA" id="ARBA00022475"/>
    </source>
</evidence>
<dbReference type="AlphaFoldDB" id="A0A1I4D7G4"/>
<dbReference type="PANTHER" id="PTHR38344:SF1">
    <property type="entry name" value="INORGANIC CARBON TRANSPORTER SUBUNIT DABA-RELATED"/>
    <property type="match status" value="1"/>
</dbReference>
<dbReference type="STRING" id="1612308.SAMN05444581_1442"/>